<keyword evidence="2" id="KW-1185">Reference proteome</keyword>
<dbReference type="Proteomes" id="UP000076858">
    <property type="component" value="Unassembled WGS sequence"/>
</dbReference>
<dbReference type="AlphaFoldDB" id="A0A164U1B3"/>
<sequence>ILVKSDFWLKTRHFNPKFDKHHKNSTRFVMGSLFPEIFATSGYFRKIFVTICKKMLQLLFRVFLAINSTG</sequence>
<evidence type="ECO:0000313" key="1">
    <source>
        <dbReference type="EMBL" id="KZS10965.1"/>
    </source>
</evidence>
<reference evidence="1 2" key="1">
    <citation type="submission" date="2016-03" db="EMBL/GenBank/DDBJ databases">
        <title>EvidentialGene: Evidence-directed Construction of Genes on Genomes.</title>
        <authorList>
            <person name="Gilbert D.G."/>
            <person name="Choi J.-H."/>
            <person name="Mockaitis K."/>
            <person name="Colbourne J."/>
            <person name="Pfrender M."/>
        </authorList>
    </citation>
    <scope>NUCLEOTIDE SEQUENCE [LARGE SCALE GENOMIC DNA]</scope>
    <source>
        <strain evidence="1 2">Xinb3</strain>
        <tissue evidence="1">Complete organism</tissue>
    </source>
</reference>
<proteinExistence type="predicted"/>
<accession>A0A164U1B3</accession>
<protein>
    <submittedName>
        <fullName evidence="1">Uncharacterized protein</fullName>
    </submittedName>
</protein>
<feature type="non-terminal residue" evidence="1">
    <location>
        <position position="1"/>
    </location>
</feature>
<organism evidence="1 2">
    <name type="scientific">Daphnia magna</name>
    <dbReference type="NCBI Taxonomy" id="35525"/>
    <lineage>
        <taxon>Eukaryota</taxon>
        <taxon>Metazoa</taxon>
        <taxon>Ecdysozoa</taxon>
        <taxon>Arthropoda</taxon>
        <taxon>Crustacea</taxon>
        <taxon>Branchiopoda</taxon>
        <taxon>Diplostraca</taxon>
        <taxon>Cladocera</taxon>
        <taxon>Anomopoda</taxon>
        <taxon>Daphniidae</taxon>
        <taxon>Daphnia</taxon>
    </lineage>
</organism>
<comment type="caution">
    <text evidence="1">The sequence shown here is derived from an EMBL/GenBank/DDBJ whole genome shotgun (WGS) entry which is preliminary data.</text>
</comment>
<dbReference type="EMBL" id="LRGB01001649">
    <property type="protein sequence ID" value="KZS10965.1"/>
    <property type="molecule type" value="Genomic_DNA"/>
</dbReference>
<evidence type="ECO:0000313" key="2">
    <source>
        <dbReference type="Proteomes" id="UP000076858"/>
    </source>
</evidence>
<gene>
    <name evidence="1" type="ORF">APZ42_024446</name>
</gene>
<name>A0A164U1B3_9CRUS</name>